<keyword evidence="3" id="KW-0378">Hydrolase</keyword>
<dbReference type="Proteomes" id="UP001320898">
    <property type="component" value="Unassembled WGS sequence"/>
</dbReference>
<proteinExistence type="predicted"/>
<dbReference type="InterPro" id="IPR036663">
    <property type="entry name" value="Fumarylacetoacetase_C_sf"/>
</dbReference>
<dbReference type="GO" id="GO:0005737">
    <property type="term" value="C:cytoplasm"/>
    <property type="evidence" value="ECO:0007669"/>
    <property type="project" value="TreeGrafter"/>
</dbReference>
<dbReference type="PANTHER" id="PTHR30143:SF0">
    <property type="entry name" value="2-KETO-4-PENTENOATE HYDRATASE"/>
    <property type="match status" value="1"/>
</dbReference>
<organism evidence="3 4">
    <name type="scientific">Microbaculum marinisediminis</name>
    <dbReference type="NCBI Taxonomy" id="2931392"/>
    <lineage>
        <taxon>Bacteria</taxon>
        <taxon>Pseudomonadati</taxon>
        <taxon>Pseudomonadota</taxon>
        <taxon>Alphaproteobacteria</taxon>
        <taxon>Hyphomicrobiales</taxon>
        <taxon>Tepidamorphaceae</taxon>
        <taxon>Microbaculum</taxon>
    </lineage>
</organism>
<dbReference type="InterPro" id="IPR050772">
    <property type="entry name" value="Hydratase-Decarb/MhpD_sf"/>
</dbReference>
<dbReference type="AlphaFoldDB" id="A0AAW5QVM1"/>
<dbReference type="GO" id="GO:0008684">
    <property type="term" value="F:2-oxopent-4-enoate hydratase activity"/>
    <property type="evidence" value="ECO:0007669"/>
    <property type="project" value="TreeGrafter"/>
</dbReference>
<dbReference type="SUPFAM" id="SSF56529">
    <property type="entry name" value="FAH"/>
    <property type="match status" value="1"/>
</dbReference>
<dbReference type="InterPro" id="IPR011234">
    <property type="entry name" value="Fumarylacetoacetase-like_C"/>
</dbReference>
<evidence type="ECO:0000256" key="1">
    <source>
        <dbReference type="ARBA" id="ARBA00023239"/>
    </source>
</evidence>
<dbReference type="GO" id="GO:0016787">
    <property type="term" value="F:hydrolase activity"/>
    <property type="evidence" value="ECO:0007669"/>
    <property type="project" value="UniProtKB-KW"/>
</dbReference>
<evidence type="ECO:0000313" key="4">
    <source>
        <dbReference type="Proteomes" id="UP001320898"/>
    </source>
</evidence>
<dbReference type="Gene3D" id="3.90.850.10">
    <property type="entry name" value="Fumarylacetoacetase-like, C-terminal domain"/>
    <property type="match status" value="1"/>
</dbReference>
<feature type="domain" description="Fumarylacetoacetase-like C-terminal" evidence="2">
    <location>
        <begin position="98"/>
        <end position="252"/>
    </location>
</feature>
<dbReference type="EMBL" id="JALIDZ010000002">
    <property type="protein sequence ID" value="MCT8970964.1"/>
    <property type="molecule type" value="Genomic_DNA"/>
</dbReference>
<evidence type="ECO:0000259" key="2">
    <source>
        <dbReference type="Pfam" id="PF01557"/>
    </source>
</evidence>
<protein>
    <submittedName>
        <fullName evidence="3">Fumarylacetoacetate hydrolase family protein</fullName>
    </submittedName>
</protein>
<dbReference type="Pfam" id="PF01557">
    <property type="entry name" value="FAA_hydrolase"/>
    <property type="match status" value="1"/>
</dbReference>
<keyword evidence="4" id="KW-1185">Reference proteome</keyword>
<gene>
    <name evidence="3" type="ORF">MUB46_03745</name>
</gene>
<accession>A0AAW5QVM1</accession>
<reference evidence="3 4" key="1">
    <citation type="submission" date="2022-04" db="EMBL/GenBank/DDBJ databases">
        <authorList>
            <person name="Ye Y.-Q."/>
            <person name="Du Z.-J."/>
        </authorList>
    </citation>
    <scope>NUCLEOTIDE SEQUENCE [LARGE SCALE GENOMIC DNA]</scope>
    <source>
        <strain evidence="3 4">A6E488</strain>
    </source>
</reference>
<dbReference type="PANTHER" id="PTHR30143">
    <property type="entry name" value="ACID HYDRATASE"/>
    <property type="match status" value="1"/>
</dbReference>
<sequence>MNIKAAVDDIWQDLAAGRHMPARWAGRLSLEEAYAVQLSILDRHIESGERQAGWKVGLTARAMREQQGVFEPCFGFLLESGLRPSGHHFTFGDLIAPGFENELCLTVGSSLHGPDLSPDSVRAAVTHAAPALEIIEKRSDLAAGLPLAMADNAQQKAFVTGDPIPLTAENGDLGRSEVSVHVNGGPTERASGANVMDAGPLLSVIWLTGKLAEYGRGIAAGQCIMSGSFTKQYAIARGDAVRAEFTPFGTVEAFFD</sequence>
<name>A0AAW5QVM1_9HYPH</name>
<evidence type="ECO:0000313" key="3">
    <source>
        <dbReference type="EMBL" id="MCT8970964.1"/>
    </source>
</evidence>
<dbReference type="RefSeq" id="WP_261614541.1">
    <property type="nucleotide sequence ID" value="NZ_JALIDZ010000002.1"/>
</dbReference>
<comment type="caution">
    <text evidence="3">The sequence shown here is derived from an EMBL/GenBank/DDBJ whole genome shotgun (WGS) entry which is preliminary data.</text>
</comment>
<keyword evidence="1" id="KW-0456">Lyase</keyword>